<feature type="transmembrane region" description="Helical" evidence="1">
    <location>
        <begin position="39"/>
        <end position="56"/>
    </location>
</feature>
<proteinExistence type="predicted"/>
<keyword evidence="1" id="KW-0472">Membrane</keyword>
<dbReference type="AlphaFoldDB" id="A0A562JB29"/>
<feature type="transmembrane region" description="Helical" evidence="1">
    <location>
        <begin position="6"/>
        <end position="27"/>
    </location>
</feature>
<dbReference type="EMBL" id="VLKH01000004">
    <property type="protein sequence ID" value="TWH80426.1"/>
    <property type="molecule type" value="Genomic_DNA"/>
</dbReference>
<evidence type="ECO:0000313" key="3">
    <source>
        <dbReference type="Proteomes" id="UP000315343"/>
    </source>
</evidence>
<evidence type="ECO:0000313" key="2">
    <source>
        <dbReference type="EMBL" id="TWH80426.1"/>
    </source>
</evidence>
<comment type="caution">
    <text evidence="2">The sequence shown here is derived from an EMBL/GenBank/DDBJ whole genome shotgun (WGS) entry which is preliminary data.</text>
</comment>
<reference evidence="2 3" key="1">
    <citation type="submission" date="2019-07" db="EMBL/GenBank/DDBJ databases">
        <title>Genomic Encyclopedia of Type Strains, Phase I: the one thousand microbial genomes (KMG-I) project.</title>
        <authorList>
            <person name="Kyrpides N."/>
        </authorList>
    </citation>
    <scope>NUCLEOTIDE SEQUENCE [LARGE SCALE GENOMIC DNA]</scope>
    <source>
        <strain evidence="2 3">DSM 13558</strain>
    </source>
</reference>
<dbReference type="RefSeq" id="WP_019229078.1">
    <property type="nucleotide sequence ID" value="NZ_DAMBUX010000003.1"/>
</dbReference>
<protein>
    <submittedName>
        <fullName evidence="2">Uncharacterized protein</fullName>
    </submittedName>
</protein>
<dbReference type="Proteomes" id="UP000315343">
    <property type="component" value="Unassembled WGS sequence"/>
</dbReference>
<keyword evidence="3" id="KW-1185">Reference proteome</keyword>
<evidence type="ECO:0000256" key="1">
    <source>
        <dbReference type="SAM" id="Phobius"/>
    </source>
</evidence>
<name>A0A562JB29_9FIRM</name>
<accession>A0A562JB29</accession>
<sequence length="57" mass="6447">MSTLQAINSIITVACYLSSAFFLAAIVKVFIKTRNIQDAILYSIIMIPFVLRILRLK</sequence>
<keyword evidence="1" id="KW-1133">Transmembrane helix</keyword>
<organism evidence="2 3">
    <name type="scientific">Sedimentibacter saalensis</name>
    <dbReference type="NCBI Taxonomy" id="130788"/>
    <lineage>
        <taxon>Bacteria</taxon>
        <taxon>Bacillati</taxon>
        <taxon>Bacillota</taxon>
        <taxon>Tissierellia</taxon>
        <taxon>Sedimentibacter</taxon>
    </lineage>
</organism>
<keyword evidence="1" id="KW-0812">Transmembrane</keyword>
<gene>
    <name evidence="2" type="ORF">LY60_01688</name>
</gene>